<dbReference type="GO" id="GO:0006635">
    <property type="term" value="P:fatty acid beta-oxidation"/>
    <property type="evidence" value="ECO:0007669"/>
    <property type="project" value="TreeGrafter"/>
</dbReference>
<dbReference type="PROSITE" id="PS00166">
    <property type="entry name" value="ENOYL_COA_HYDRATASE"/>
    <property type="match status" value="1"/>
</dbReference>
<comment type="similarity">
    <text evidence="1 3">Belongs to the enoyl-CoA hydratase/isomerase family.</text>
</comment>
<dbReference type="Gene3D" id="1.10.12.10">
    <property type="entry name" value="Lyase 2-enoyl-coa Hydratase, Chain A, domain 2"/>
    <property type="match status" value="1"/>
</dbReference>
<evidence type="ECO:0000256" key="1">
    <source>
        <dbReference type="ARBA" id="ARBA00005254"/>
    </source>
</evidence>
<keyword evidence="4" id="KW-0413">Isomerase</keyword>
<organism evidence="4 5">
    <name type="scientific">Sphingomonas gei</name>
    <dbReference type="NCBI Taxonomy" id="1395960"/>
    <lineage>
        <taxon>Bacteria</taxon>
        <taxon>Pseudomonadati</taxon>
        <taxon>Pseudomonadota</taxon>
        <taxon>Alphaproteobacteria</taxon>
        <taxon>Sphingomonadales</taxon>
        <taxon>Sphingomonadaceae</taxon>
        <taxon>Sphingomonas</taxon>
    </lineage>
</organism>
<dbReference type="PANTHER" id="PTHR11941">
    <property type="entry name" value="ENOYL-COA HYDRATASE-RELATED"/>
    <property type="match status" value="1"/>
</dbReference>
<dbReference type="Pfam" id="PF00378">
    <property type="entry name" value="ECH_1"/>
    <property type="match status" value="1"/>
</dbReference>
<dbReference type="GO" id="GO:0016829">
    <property type="term" value="F:lyase activity"/>
    <property type="evidence" value="ECO:0007669"/>
    <property type="project" value="UniProtKB-KW"/>
</dbReference>
<dbReference type="InterPro" id="IPR018376">
    <property type="entry name" value="Enoyl-CoA_hyd/isom_CS"/>
</dbReference>
<evidence type="ECO:0000256" key="2">
    <source>
        <dbReference type="ARBA" id="ARBA00023239"/>
    </source>
</evidence>
<dbReference type="InterPro" id="IPR001753">
    <property type="entry name" value="Enoyl-CoA_hydra/iso"/>
</dbReference>
<dbReference type="Gene3D" id="3.90.226.10">
    <property type="entry name" value="2-enoyl-CoA Hydratase, Chain A, domain 1"/>
    <property type="match status" value="1"/>
</dbReference>
<dbReference type="PANTHER" id="PTHR11941:SF54">
    <property type="entry name" value="ENOYL-COA HYDRATASE, MITOCHONDRIAL"/>
    <property type="match status" value="1"/>
</dbReference>
<dbReference type="SUPFAM" id="SSF52096">
    <property type="entry name" value="ClpP/crotonase"/>
    <property type="match status" value="1"/>
</dbReference>
<evidence type="ECO:0000256" key="3">
    <source>
        <dbReference type="RuleBase" id="RU003707"/>
    </source>
</evidence>
<reference evidence="4 5" key="1">
    <citation type="submission" date="2019-04" db="EMBL/GenBank/DDBJ databases">
        <title>Sphingomonas psychrotolerans sp. nov., isolated from soil in the Tianshan Mountains, Xinjiang, China.</title>
        <authorList>
            <person name="Luo Y."/>
            <person name="Sheng H."/>
        </authorList>
    </citation>
    <scope>NUCLEOTIDE SEQUENCE [LARGE SCALE GENOMIC DNA]</scope>
    <source>
        <strain evidence="4 5">ZFGT-11</strain>
    </source>
</reference>
<sequence length="262" mass="28100">MEGKNVDLISRREGDVLLVKLNRPKVGNCMTLEIMIELGDIVFNAPKEGVRAIVLTGEGDRFFCTGIDIKAFATADAAGKSLLENPYTGPRRGLFEIVAESDVPVIAAINGAAIGGGLELMLACDIAIAAETASFGCPEAKRGMGAQFASVMLPRKIAPAFAMDMLLTGETIDAAEAARRGLVVALVPGEDLEEAALKRAHAIAANAPLSVKRMRRIARRSREMPLTAALRLDENPDPYTSEDRVEGLRAFVEKRAPVWKGR</sequence>
<dbReference type="Proteomes" id="UP000306147">
    <property type="component" value="Unassembled WGS sequence"/>
</dbReference>
<protein>
    <submittedName>
        <fullName evidence="4">Enoyl-CoA hydratase/isomerase family protein</fullName>
    </submittedName>
</protein>
<dbReference type="InterPro" id="IPR014748">
    <property type="entry name" value="Enoyl-CoA_hydra_C"/>
</dbReference>
<evidence type="ECO:0000313" key="5">
    <source>
        <dbReference type="Proteomes" id="UP000306147"/>
    </source>
</evidence>
<evidence type="ECO:0000313" key="4">
    <source>
        <dbReference type="EMBL" id="TGX49096.1"/>
    </source>
</evidence>
<dbReference type="AlphaFoldDB" id="A0A4S1X487"/>
<proteinExistence type="inferred from homology"/>
<keyword evidence="5" id="KW-1185">Reference proteome</keyword>
<dbReference type="OrthoDB" id="7225138at2"/>
<dbReference type="EMBL" id="SRXT01000009">
    <property type="protein sequence ID" value="TGX49096.1"/>
    <property type="molecule type" value="Genomic_DNA"/>
</dbReference>
<accession>A0A4S1X487</accession>
<gene>
    <name evidence="4" type="ORF">E5A73_19815</name>
</gene>
<name>A0A4S1X487_9SPHN</name>
<dbReference type="InterPro" id="IPR029045">
    <property type="entry name" value="ClpP/crotonase-like_dom_sf"/>
</dbReference>
<dbReference type="GO" id="GO:0016853">
    <property type="term" value="F:isomerase activity"/>
    <property type="evidence" value="ECO:0007669"/>
    <property type="project" value="UniProtKB-KW"/>
</dbReference>
<keyword evidence="2" id="KW-0456">Lyase</keyword>
<comment type="caution">
    <text evidence="4">The sequence shown here is derived from an EMBL/GenBank/DDBJ whole genome shotgun (WGS) entry which is preliminary data.</text>
</comment>
<dbReference type="CDD" id="cd06558">
    <property type="entry name" value="crotonase-like"/>
    <property type="match status" value="1"/>
</dbReference>